<sequence length="483" mass="54576">MMPDEGVLDGQQCSDIESPPLQTCLQDITKLGKIMDELQEIVDASRIPSSILFSPPDPGEEYTGKRADSCNLSTADILRAAVAKFTSFPMDSHVFCKYMNSEEVRKNVHCVELLLAAVDMAETGKLMEALAVLDRNKITHNSGNPIEVTAFYFSGALRDRIHQQTLPTQKGSDSFLNCVMNYLQETTIDYAPPILAQHQMVPFCQIQQICSGKIIEEHVETASRIHVIDLAIRCGLQWVVLMQALAGRHKHPVKLLKITAIGNLSEESIENTGERLELFARSLNLPFKFKMIMSSEIDVLNEGLFGKEEGESVIVCAQFVLRTWIPWPDKLDALMAMIKRINPCVMVVNEVNWDFSSLSLFSRFKEALFYFGSYFDCLNDCMDREDNNRMIFELMFLGQAINIIMQDGEERTYTNINMAAWRVQFAQFGMVEMDLSEDCLYQADLVKNNFKCGSSCTIGMDGKSLIVGWKGVPMHLVSAWRFQ</sequence>
<keyword evidence="2" id="KW-1185">Reference proteome</keyword>
<dbReference type="EMBL" id="CM042884">
    <property type="protein sequence ID" value="KAI4369527.1"/>
    <property type="molecule type" value="Genomic_DNA"/>
</dbReference>
<dbReference type="Proteomes" id="UP001057402">
    <property type="component" value="Chromosome 5"/>
</dbReference>
<proteinExistence type="predicted"/>
<reference evidence="2" key="1">
    <citation type="journal article" date="2023" name="Front. Plant Sci.">
        <title>Chromosomal-level genome assembly of Melastoma candidum provides insights into trichome evolution.</title>
        <authorList>
            <person name="Zhong Y."/>
            <person name="Wu W."/>
            <person name="Sun C."/>
            <person name="Zou P."/>
            <person name="Liu Y."/>
            <person name="Dai S."/>
            <person name="Zhou R."/>
        </authorList>
    </citation>
    <scope>NUCLEOTIDE SEQUENCE [LARGE SCALE GENOMIC DNA]</scope>
</reference>
<organism evidence="1 2">
    <name type="scientific">Melastoma candidum</name>
    <dbReference type="NCBI Taxonomy" id="119954"/>
    <lineage>
        <taxon>Eukaryota</taxon>
        <taxon>Viridiplantae</taxon>
        <taxon>Streptophyta</taxon>
        <taxon>Embryophyta</taxon>
        <taxon>Tracheophyta</taxon>
        <taxon>Spermatophyta</taxon>
        <taxon>Magnoliopsida</taxon>
        <taxon>eudicotyledons</taxon>
        <taxon>Gunneridae</taxon>
        <taxon>Pentapetalae</taxon>
        <taxon>rosids</taxon>
        <taxon>malvids</taxon>
        <taxon>Myrtales</taxon>
        <taxon>Melastomataceae</taxon>
        <taxon>Melastomatoideae</taxon>
        <taxon>Melastomateae</taxon>
        <taxon>Melastoma</taxon>
    </lineage>
</organism>
<evidence type="ECO:0000313" key="2">
    <source>
        <dbReference type="Proteomes" id="UP001057402"/>
    </source>
</evidence>
<gene>
    <name evidence="1" type="ORF">MLD38_017956</name>
</gene>
<name>A0ACB9QTM4_9MYRT</name>
<evidence type="ECO:0000313" key="1">
    <source>
        <dbReference type="EMBL" id="KAI4369527.1"/>
    </source>
</evidence>
<accession>A0ACB9QTM4</accession>
<protein>
    <submittedName>
        <fullName evidence="1">Uncharacterized protein</fullName>
    </submittedName>
</protein>
<comment type="caution">
    <text evidence="1">The sequence shown here is derived from an EMBL/GenBank/DDBJ whole genome shotgun (WGS) entry which is preliminary data.</text>
</comment>